<dbReference type="Proteomes" id="UP000305202">
    <property type="component" value="Unassembled WGS sequence"/>
</dbReference>
<comment type="caution">
    <text evidence="6">The sequence shown here is derived from an EMBL/GenBank/DDBJ whole genome shotgun (WGS) entry which is preliminary data.</text>
</comment>
<evidence type="ECO:0000313" key="6">
    <source>
        <dbReference type="EMBL" id="TKI05025.1"/>
    </source>
</evidence>
<evidence type="ECO:0000256" key="1">
    <source>
        <dbReference type="ARBA" id="ARBA00009437"/>
    </source>
</evidence>
<protein>
    <submittedName>
        <fullName evidence="6">LysR family transcriptional regulator</fullName>
    </submittedName>
</protein>
<dbReference type="PANTHER" id="PTHR30346:SF0">
    <property type="entry name" value="HCA OPERON TRANSCRIPTIONAL ACTIVATOR HCAR"/>
    <property type="match status" value="1"/>
</dbReference>
<dbReference type="InterPro" id="IPR036388">
    <property type="entry name" value="WH-like_DNA-bd_sf"/>
</dbReference>
<name>A0ABY2SI35_9HYPH</name>
<reference evidence="6 7" key="1">
    <citation type="submission" date="2019-04" db="EMBL/GenBank/DDBJ databases">
        <authorList>
            <person name="Li M."/>
            <person name="Gao C."/>
        </authorList>
    </citation>
    <scope>NUCLEOTIDE SEQUENCE [LARGE SCALE GENOMIC DNA]</scope>
    <source>
        <strain evidence="6 7">BGMRC 2031</strain>
    </source>
</reference>
<dbReference type="EMBL" id="SZPQ01000023">
    <property type="protein sequence ID" value="TKI05025.1"/>
    <property type="molecule type" value="Genomic_DNA"/>
</dbReference>
<keyword evidence="3" id="KW-0238">DNA-binding</keyword>
<evidence type="ECO:0000256" key="3">
    <source>
        <dbReference type="ARBA" id="ARBA00023125"/>
    </source>
</evidence>
<dbReference type="PROSITE" id="PS50931">
    <property type="entry name" value="HTH_LYSR"/>
    <property type="match status" value="1"/>
</dbReference>
<dbReference type="SUPFAM" id="SSF46785">
    <property type="entry name" value="Winged helix' DNA-binding domain"/>
    <property type="match status" value="1"/>
</dbReference>
<dbReference type="PANTHER" id="PTHR30346">
    <property type="entry name" value="TRANSCRIPTIONAL DUAL REGULATOR HCAR-RELATED"/>
    <property type="match status" value="1"/>
</dbReference>
<proteinExistence type="inferred from homology"/>
<sequence>MIDNDITFRKLEIFLAFMDKLNIGRAAEQLGLSAVSVHRALHTLEESVRCPLFIHQGRNLTPLPAAETLAEYAREVVDLMQRGVGETRKRGGIGQGRLRLGTMYSLTLDTVPRLIMGLKLRRPNLELELLMGSNQDLLVRLEDQRLDAILISVSDSEIDPSRFETLPLFDDDIFLATPKESAHQVAGPADLRDFRNEKFVSLTEGFATYQGFKEAFHIAGFEPQMVTQVNDIFSMINLVQAGVGCTLLPGRVRGIYGASLRLLPLATPYQMKQTIALVFAHAREHDPDLLALVAEGRMYTLNHYHAGSARSAVTEQCVILNDLPT</sequence>
<organism evidence="6 7">
    <name type="scientific">Martelella alba</name>
    <dbReference type="NCBI Taxonomy" id="2590451"/>
    <lineage>
        <taxon>Bacteria</taxon>
        <taxon>Pseudomonadati</taxon>
        <taxon>Pseudomonadota</taxon>
        <taxon>Alphaproteobacteria</taxon>
        <taxon>Hyphomicrobiales</taxon>
        <taxon>Aurantimonadaceae</taxon>
        <taxon>Martelella</taxon>
    </lineage>
</organism>
<dbReference type="Pfam" id="PF03466">
    <property type="entry name" value="LysR_substrate"/>
    <property type="match status" value="1"/>
</dbReference>
<evidence type="ECO:0000256" key="2">
    <source>
        <dbReference type="ARBA" id="ARBA00023015"/>
    </source>
</evidence>
<evidence type="ECO:0000256" key="4">
    <source>
        <dbReference type="ARBA" id="ARBA00023163"/>
    </source>
</evidence>
<dbReference type="RefSeq" id="WP_136991166.1">
    <property type="nucleotide sequence ID" value="NZ_SZPQ01000023.1"/>
</dbReference>
<dbReference type="InterPro" id="IPR000847">
    <property type="entry name" value="LysR_HTH_N"/>
</dbReference>
<dbReference type="SUPFAM" id="SSF53850">
    <property type="entry name" value="Periplasmic binding protein-like II"/>
    <property type="match status" value="1"/>
</dbReference>
<dbReference type="Pfam" id="PF00126">
    <property type="entry name" value="HTH_1"/>
    <property type="match status" value="1"/>
</dbReference>
<dbReference type="InterPro" id="IPR036390">
    <property type="entry name" value="WH_DNA-bd_sf"/>
</dbReference>
<dbReference type="Gene3D" id="3.40.190.290">
    <property type="match status" value="1"/>
</dbReference>
<keyword evidence="7" id="KW-1185">Reference proteome</keyword>
<evidence type="ECO:0000259" key="5">
    <source>
        <dbReference type="PROSITE" id="PS50931"/>
    </source>
</evidence>
<feature type="domain" description="HTH lysR-type" evidence="5">
    <location>
        <begin position="6"/>
        <end position="63"/>
    </location>
</feature>
<gene>
    <name evidence="6" type="ORF">FCN80_15980</name>
</gene>
<evidence type="ECO:0000313" key="7">
    <source>
        <dbReference type="Proteomes" id="UP000305202"/>
    </source>
</evidence>
<dbReference type="Gene3D" id="1.10.10.10">
    <property type="entry name" value="Winged helix-like DNA-binding domain superfamily/Winged helix DNA-binding domain"/>
    <property type="match status" value="1"/>
</dbReference>
<keyword evidence="2" id="KW-0805">Transcription regulation</keyword>
<dbReference type="InterPro" id="IPR005119">
    <property type="entry name" value="LysR_subst-bd"/>
</dbReference>
<comment type="similarity">
    <text evidence="1">Belongs to the LysR transcriptional regulatory family.</text>
</comment>
<keyword evidence="4" id="KW-0804">Transcription</keyword>
<accession>A0ABY2SI35</accession>